<reference evidence="6 7" key="1">
    <citation type="submission" date="2015-09" db="EMBL/GenBank/DDBJ databases">
        <authorList>
            <person name="Jackson K.R."/>
            <person name="Lunt B.L."/>
            <person name="Fisher J.N.B."/>
            <person name="Gardner A.V."/>
            <person name="Bailey M.E."/>
            <person name="Deus L.M."/>
            <person name="Earl A.S."/>
            <person name="Gibby P.D."/>
            <person name="Hartmann K.A."/>
            <person name="Liu J.E."/>
            <person name="Manci A.M."/>
            <person name="Nielsen D.A."/>
            <person name="Solomon M.B."/>
            <person name="Breakwell D.P."/>
            <person name="Burnett S.H."/>
            <person name="Grose J.H."/>
        </authorList>
    </citation>
    <scope>NUCLEOTIDE SEQUENCE [LARGE SCALE GENOMIC DNA]</scope>
    <source>
        <strain evidence="6 7">2789STDY5608636</strain>
    </source>
</reference>
<dbReference type="InterPro" id="IPR020019">
    <property type="entry name" value="AcTrfase_PglD-like"/>
</dbReference>
<evidence type="ECO:0000313" key="5">
    <source>
        <dbReference type="EMBL" id="ANY14783.1"/>
    </source>
</evidence>
<dbReference type="OrthoDB" id="272049at2"/>
<dbReference type="EMBL" id="CYTV01000019">
    <property type="protein sequence ID" value="CUJ15774.1"/>
    <property type="molecule type" value="Genomic_DNA"/>
</dbReference>
<dbReference type="GO" id="GO:0047200">
    <property type="term" value="F:tetrahydrodipicolinate N-acetyltransferase activity"/>
    <property type="evidence" value="ECO:0007669"/>
    <property type="project" value="UniProtKB-EC"/>
</dbReference>
<feature type="binding site" evidence="3">
    <location>
        <position position="65"/>
    </location>
    <ligand>
        <name>substrate</name>
    </ligand>
</feature>
<reference evidence="5 8" key="2">
    <citation type="submission" date="2016-07" db="EMBL/GenBank/DDBJ databases">
        <title>Complete genome sequences of Bordetella pseudohinzii.</title>
        <authorList>
            <person name="Spilker T."/>
            <person name="Darrah R."/>
            <person name="LiPuma J.J."/>
        </authorList>
    </citation>
    <scope>NUCLEOTIDE SEQUENCE [LARGE SCALE GENOMIC DNA]</scope>
    <source>
        <strain evidence="5 8">HI4681</strain>
    </source>
</reference>
<dbReference type="Gene3D" id="2.160.10.10">
    <property type="entry name" value="Hexapeptide repeat proteins"/>
    <property type="match status" value="1"/>
</dbReference>
<feature type="site" description="Increases basicity of active site His" evidence="2">
    <location>
        <position position="130"/>
    </location>
</feature>
<organism evidence="6 7">
    <name type="scientific">Bordetella pseudohinzii</name>
    <dbReference type="NCBI Taxonomy" id="1331258"/>
    <lineage>
        <taxon>Bacteria</taxon>
        <taxon>Pseudomonadati</taxon>
        <taxon>Pseudomonadota</taxon>
        <taxon>Betaproteobacteria</taxon>
        <taxon>Burkholderiales</taxon>
        <taxon>Alcaligenaceae</taxon>
        <taxon>Bordetella</taxon>
    </lineage>
</organism>
<dbReference type="SUPFAM" id="SSF51161">
    <property type="entry name" value="Trimeric LpxA-like enzymes"/>
    <property type="match status" value="1"/>
</dbReference>
<dbReference type="Gene3D" id="3.40.50.20">
    <property type="match status" value="1"/>
</dbReference>
<evidence type="ECO:0000256" key="1">
    <source>
        <dbReference type="ARBA" id="ARBA00007274"/>
    </source>
</evidence>
<accession>A0A0J6C407</accession>
<dbReference type="PANTHER" id="PTHR43300">
    <property type="entry name" value="ACETYLTRANSFERASE"/>
    <property type="match status" value="1"/>
</dbReference>
<keyword evidence="8" id="KW-1185">Reference proteome</keyword>
<evidence type="ECO:0000256" key="2">
    <source>
        <dbReference type="PIRSR" id="PIRSR620019-1"/>
    </source>
</evidence>
<dbReference type="Pfam" id="PF00132">
    <property type="entry name" value="Hexapep"/>
    <property type="match status" value="1"/>
</dbReference>
<dbReference type="AlphaFoldDB" id="A0A0J6C407"/>
<dbReference type="InterPro" id="IPR011004">
    <property type="entry name" value="Trimer_LpxA-like_sf"/>
</dbReference>
<evidence type="ECO:0000313" key="6">
    <source>
        <dbReference type="EMBL" id="CUJ15774.1"/>
    </source>
</evidence>
<dbReference type="Pfam" id="PF17836">
    <property type="entry name" value="PglD_N"/>
    <property type="match status" value="1"/>
</dbReference>
<dbReference type="InterPro" id="IPR050179">
    <property type="entry name" value="Trans_hexapeptide_repeat"/>
</dbReference>
<name>A0A0J6C407_9BORD</name>
<dbReference type="CDD" id="cd03360">
    <property type="entry name" value="LbH_AT_putative"/>
    <property type="match status" value="1"/>
</dbReference>
<dbReference type="InterPro" id="IPR041561">
    <property type="entry name" value="PglD_N"/>
</dbReference>
<dbReference type="Proteomes" id="UP000092950">
    <property type="component" value="Chromosome"/>
</dbReference>
<keyword evidence="6" id="KW-0808">Transferase</keyword>
<dbReference type="RefSeq" id="WP_043210047.1">
    <property type="nucleotide sequence ID" value="NZ_CAJGUP010000134.1"/>
</dbReference>
<dbReference type="EMBL" id="CP016440">
    <property type="protein sequence ID" value="ANY14783.1"/>
    <property type="molecule type" value="Genomic_DNA"/>
</dbReference>
<feature type="active site" description="Proton acceptor" evidence="2">
    <location>
        <position position="129"/>
    </location>
</feature>
<feature type="domain" description="PglD N-terminal" evidence="4">
    <location>
        <begin position="4"/>
        <end position="74"/>
    </location>
</feature>
<comment type="similarity">
    <text evidence="1">Belongs to the transferase hexapeptide repeat family.</text>
</comment>
<dbReference type="InterPro" id="IPR001451">
    <property type="entry name" value="Hexapep"/>
</dbReference>
<protein>
    <submittedName>
        <fullName evidence="6">2,3,4,5-tetrahydropyridine-2,6-dicarboxy late N-acetyltransferase</fullName>
        <ecNumber evidence="6">2.3.1.89</ecNumber>
    </submittedName>
    <submittedName>
        <fullName evidence="5">Glycosyl transferase</fullName>
    </submittedName>
</protein>
<dbReference type="EC" id="2.3.1.89" evidence="6"/>
<evidence type="ECO:0000256" key="3">
    <source>
        <dbReference type="PIRSR" id="PIRSR620019-2"/>
    </source>
</evidence>
<sequence length="200" mass="21040">MTPRICLLGAGGLARELQAWLGWRVVGFVDSREAMQGQTVAGLPILGTPDNVALDEEREFLCAVGSPQLKRRLAAGILARGGRMLSLPPRMLGGRSEFGRSCALDGVRISPDCRVGDHVHIAADVVMGHDSSIGDYCHIGEGVFIGGECVIQDDVVIHPRACIGRGVVVGRGAEIGMGAIVIRDVPAEAVMLGNPARRVG</sequence>
<proteinExistence type="inferred from homology"/>
<dbReference type="Proteomes" id="UP000053096">
    <property type="component" value="Unassembled WGS sequence"/>
</dbReference>
<accession>A0A0M7I022</accession>
<evidence type="ECO:0000313" key="8">
    <source>
        <dbReference type="Proteomes" id="UP000092950"/>
    </source>
</evidence>
<evidence type="ECO:0000259" key="4">
    <source>
        <dbReference type="Pfam" id="PF17836"/>
    </source>
</evidence>
<feature type="binding site" evidence="3">
    <location>
        <position position="138"/>
    </location>
    <ligand>
        <name>acetyl-CoA</name>
        <dbReference type="ChEBI" id="CHEBI:57288"/>
    </ligand>
</feature>
<gene>
    <name evidence="6" type="primary">dapH</name>
    <name evidence="5" type="ORF">BBN53_02080</name>
    <name evidence="6" type="ORF">ERS370011_04040</name>
</gene>
<keyword evidence="6" id="KW-0012">Acyltransferase</keyword>
<dbReference type="KEGG" id="bpdz:BBN53_02080"/>
<evidence type="ECO:0000313" key="7">
    <source>
        <dbReference type="Proteomes" id="UP000053096"/>
    </source>
</evidence>